<name>A0A6G1HZL7_9PEZI</name>
<dbReference type="Proteomes" id="UP000799640">
    <property type="component" value="Unassembled WGS sequence"/>
</dbReference>
<protein>
    <submittedName>
        <fullName evidence="1">Uncharacterized protein</fullName>
    </submittedName>
</protein>
<accession>A0A6G1HZL7</accession>
<dbReference type="AlphaFoldDB" id="A0A6G1HZL7"/>
<sequence>MPIRRSHASHAAAACRYAELLFLLQAARQPRYPNREPNSPIYSNIWNDELVPAEYRVGSRAASQTRGRYGRYQAI</sequence>
<reference evidence="1" key="1">
    <citation type="journal article" date="2020" name="Stud. Mycol.">
        <title>101 Dothideomycetes genomes: a test case for predicting lifestyles and emergence of pathogens.</title>
        <authorList>
            <person name="Haridas S."/>
            <person name="Albert R."/>
            <person name="Binder M."/>
            <person name="Bloem J."/>
            <person name="Labutti K."/>
            <person name="Salamov A."/>
            <person name="Andreopoulos B."/>
            <person name="Baker S."/>
            <person name="Barry K."/>
            <person name="Bills G."/>
            <person name="Bluhm B."/>
            <person name="Cannon C."/>
            <person name="Castanera R."/>
            <person name="Culley D."/>
            <person name="Daum C."/>
            <person name="Ezra D."/>
            <person name="Gonzalez J."/>
            <person name="Henrissat B."/>
            <person name="Kuo A."/>
            <person name="Liang C."/>
            <person name="Lipzen A."/>
            <person name="Lutzoni F."/>
            <person name="Magnuson J."/>
            <person name="Mondo S."/>
            <person name="Nolan M."/>
            <person name="Ohm R."/>
            <person name="Pangilinan J."/>
            <person name="Park H.-J."/>
            <person name="Ramirez L."/>
            <person name="Alfaro M."/>
            <person name="Sun H."/>
            <person name="Tritt A."/>
            <person name="Yoshinaga Y."/>
            <person name="Zwiers L.-H."/>
            <person name="Turgeon B."/>
            <person name="Goodwin S."/>
            <person name="Spatafora J."/>
            <person name="Crous P."/>
            <person name="Grigoriev I."/>
        </authorList>
    </citation>
    <scope>NUCLEOTIDE SEQUENCE</scope>
    <source>
        <strain evidence="1">CBS 262.69</strain>
    </source>
</reference>
<dbReference type="EMBL" id="ML996693">
    <property type="protein sequence ID" value="KAF2401185.1"/>
    <property type="molecule type" value="Genomic_DNA"/>
</dbReference>
<organism evidence="1 2">
    <name type="scientific">Trichodelitschia bisporula</name>
    <dbReference type="NCBI Taxonomy" id="703511"/>
    <lineage>
        <taxon>Eukaryota</taxon>
        <taxon>Fungi</taxon>
        <taxon>Dikarya</taxon>
        <taxon>Ascomycota</taxon>
        <taxon>Pezizomycotina</taxon>
        <taxon>Dothideomycetes</taxon>
        <taxon>Dothideomycetes incertae sedis</taxon>
        <taxon>Phaeotrichales</taxon>
        <taxon>Phaeotrichaceae</taxon>
        <taxon>Trichodelitschia</taxon>
    </lineage>
</organism>
<proteinExistence type="predicted"/>
<evidence type="ECO:0000313" key="2">
    <source>
        <dbReference type="Proteomes" id="UP000799640"/>
    </source>
</evidence>
<evidence type="ECO:0000313" key="1">
    <source>
        <dbReference type="EMBL" id="KAF2401185.1"/>
    </source>
</evidence>
<gene>
    <name evidence="1" type="ORF">EJ06DRAFT_529322</name>
</gene>
<keyword evidence="2" id="KW-1185">Reference proteome</keyword>